<gene>
    <name evidence="1" type="ORF">OBO34_19370</name>
</gene>
<accession>A0A9J6QYB5</accession>
<evidence type="ECO:0000313" key="1">
    <source>
        <dbReference type="EMBL" id="MCU7380476.1"/>
    </source>
</evidence>
<dbReference type="EMBL" id="JAOSHN010000010">
    <property type="protein sequence ID" value="MCU7380476.1"/>
    <property type="molecule type" value="Genomic_DNA"/>
</dbReference>
<name>A0A9J6QYB5_9FIRM</name>
<sequence>MYLIRISTELKLTVHDFPEGSYNEQNEVLRRLIGNGCELYEHVMPKRLYTVLKHSNCPTNIQGQAISMLVDEEGLLKEKKKMNPIASYLYETDKHGYPIVGNVLFIGEVQTADGINFCGIGEAVFEKLREQLQELIDKFKAAKMEKE</sequence>
<dbReference type="RefSeq" id="WP_269478726.1">
    <property type="nucleotide sequence ID" value="NZ_JAOSHN010000010.1"/>
</dbReference>
<dbReference type="AlphaFoldDB" id="A0A9J6QYB5"/>
<comment type="caution">
    <text evidence="1">The sequence shown here is derived from an EMBL/GenBank/DDBJ whole genome shotgun (WGS) entry which is preliminary data.</text>
</comment>
<organism evidence="1 2">
    <name type="scientific">Hominibacterium faecale</name>
    <dbReference type="NCBI Taxonomy" id="2839743"/>
    <lineage>
        <taxon>Bacteria</taxon>
        <taxon>Bacillati</taxon>
        <taxon>Bacillota</taxon>
        <taxon>Clostridia</taxon>
        <taxon>Peptostreptococcales</taxon>
        <taxon>Anaerovoracaceae</taxon>
        <taxon>Hominibacterium</taxon>
    </lineage>
</organism>
<reference evidence="1" key="1">
    <citation type="submission" date="2022-09" db="EMBL/GenBank/DDBJ databases">
        <title>Culturomic study of gut microbiota in children with autism spectrum disorder.</title>
        <authorList>
            <person name="Efimov B.A."/>
            <person name="Chaplin A.V."/>
            <person name="Sokolova S.R."/>
            <person name="Pikina A.P."/>
            <person name="Korzhanova M."/>
            <person name="Belova V."/>
            <person name="Korostin D."/>
        </authorList>
    </citation>
    <scope>NUCLEOTIDE SEQUENCE</scope>
    <source>
        <strain evidence="1">ASD5510</strain>
    </source>
</reference>
<protein>
    <submittedName>
        <fullName evidence="1">Uncharacterized protein</fullName>
    </submittedName>
</protein>
<keyword evidence="2" id="KW-1185">Reference proteome</keyword>
<evidence type="ECO:0000313" key="2">
    <source>
        <dbReference type="Proteomes" id="UP001065549"/>
    </source>
</evidence>
<proteinExistence type="predicted"/>
<dbReference type="Proteomes" id="UP001065549">
    <property type="component" value="Unassembled WGS sequence"/>
</dbReference>